<accession>A0ABV4EUC3</accession>
<gene>
    <name evidence="1" type="ORF">ABIF29_001519</name>
</gene>
<organism evidence="1 2">
    <name type="scientific">Bradyrhizobium elkanii</name>
    <dbReference type="NCBI Taxonomy" id="29448"/>
    <lineage>
        <taxon>Bacteria</taxon>
        <taxon>Pseudomonadati</taxon>
        <taxon>Pseudomonadota</taxon>
        <taxon>Alphaproteobacteria</taxon>
        <taxon>Hyphomicrobiales</taxon>
        <taxon>Nitrobacteraceae</taxon>
        <taxon>Bradyrhizobium</taxon>
    </lineage>
</organism>
<protein>
    <submittedName>
        <fullName evidence="1">Uncharacterized protein</fullName>
    </submittedName>
</protein>
<reference evidence="1 2" key="1">
    <citation type="submission" date="2024-07" db="EMBL/GenBank/DDBJ databases">
        <title>Genomic Encyclopedia of Type Strains, Phase V (KMG-V): Genome sequencing to study the core and pangenomes of soil and plant-associated prokaryotes.</title>
        <authorList>
            <person name="Whitman W."/>
        </authorList>
    </citation>
    <scope>NUCLEOTIDE SEQUENCE [LARGE SCALE GENOMIC DNA]</scope>
    <source>
        <strain evidence="1 2">USDA 415</strain>
    </source>
</reference>
<dbReference type="EMBL" id="JBGBZA010000002">
    <property type="protein sequence ID" value="MEY9314720.1"/>
    <property type="molecule type" value="Genomic_DNA"/>
</dbReference>
<comment type="caution">
    <text evidence="1">The sequence shown here is derived from an EMBL/GenBank/DDBJ whole genome shotgun (WGS) entry which is preliminary data.</text>
</comment>
<dbReference type="GeneID" id="92956842"/>
<sequence length="62" mass="6730">MQETAAQHPAFLQIEYFIETTSAYLSGRSAFFTDDKQAAGMLSAALIRITSASVTLVTTLRS</sequence>
<dbReference type="Proteomes" id="UP001565471">
    <property type="component" value="Unassembled WGS sequence"/>
</dbReference>
<evidence type="ECO:0000313" key="2">
    <source>
        <dbReference type="Proteomes" id="UP001565471"/>
    </source>
</evidence>
<keyword evidence="2" id="KW-1185">Reference proteome</keyword>
<dbReference type="RefSeq" id="WP_018270183.1">
    <property type="nucleotide sequence ID" value="NZ_BJNL01000251.1"/>
</dbReference>
<name>A0ABV4EUC3_BRAEL</name>
<proteinExistence type="predicted"/>
<evidence type="ECO:0000313" key="1">
    <source>
        <dbReference type="EMBL" id="MEY9314720.1"/>
    </source>
</evidence>